<proteinExistence type="predicted"/>
<evidence type="ECO:0000313" key="2">
    <source>
        <dbReference type="Proteomes" id="UP000813215"/>
    </source>
</evidence>
<gene>
    <name evidence="1" type="ORF">KME28_15420</name>
</gene>
<sequence length="165" mass="19205">MYEIEREVGENYTLRLWSEVERPASHTRAVRNIAYLVSKSLEMLLHIEAEYRCDRSWHFKIFFDAGQQTANVSQAVSQIELLNPFSVHGFVENIVREIKRFIYHTTQTWEITNLRYEKRLVVSQGDRSTRDIVLDEVISYISHDGSVSNVVITATLSEGRVELLV</sequence>
<organism evidence="1 2">
    <name type="scientific">Pelatocladus maniniholoensis HA4357-MV3</name>
    <dbReference type="NCBI Taxonomy" id="1117104"/>
    <lineage>
        <taxon>Bacteria</taxon>
        <taxon>Bacillati</taxon>
        <taxon>Cyanobacteriota</taxon>
        <taxon>Cyanophyceae</taxon>
        <taxon>Nostocales</taxon>
        <taxon>Nostocaceae</taxon>
        <taxon>Pelatocladus</taxon>
    </lineage>
</organism>
<dbReference type="EMBL" id="JAHHHW010000097">
    <property type="protein sequence ID" value="MBW4433074.1"/>
    <property type="molecule type" value="Genomic_DNA"/>
</dbReference>
<name>A0A9E3HAB4_9NOST</name>
<evidence type="ECO:0000313" key="1">
    <source>
        <dbReference type="EMBL" id="MBW4433074.1"/>
    </source>
</evidence>
<dbReference type="Proteomes" id="UP000813215">
    <property type="component" value="Unassembled WGS sequence"/>
</dbReference>
<comment type="caution">
    <text evidence="1">The sequence shown here is derived from an EMBL/GenBank/DDBJ whole genome shotgun (WGS) entry which is preliminary data.</text>
</comment>
<accession>A0A9E3HAB4</accession>
<dbReference type="AlphaFoldDB" id="A0A9E3HAB4"/>
<protein>
    <submittedName>
        <fullName evidence="1">Uncharacterized protein</fullName>
    </submittedName>
</protein>
<reference evidence="1" key="1">
    <citation type="submission" date="2021-05" db="EMBL/GenBank/DDBJ databases">
        <authorList>
            <person name="Pietrasiak N."/>
            <person name="Ward R."/>
            <person name="Stajich J.E."/>
            <person name="Kurbessoian T."/>
        </authorList>
    </citation>
    <scope>NUCLEOTIDE SEQUENCE</scope>
    <source>
        <strain evidence="1">HA4357-MV3</strain>
    </source>
</reference>
<reference evidence="1" key="2">
    <citation type="journal article" date="2022" name="Microbiol. Resour. Announc.">
        <title>Metagenome Sequencing to Explore Phylogenomics of Terrestrial Cyanobacteria.</title>
        <authorList>
            <person name="Ward R.D."/>
            <person name="Stajich J.E."/>
            <person name="Johansen J.R."/>
            <person name="Huntemann M."/>
            <person name="Clum A."/>
            <person name="Foster B."/>
            <person name="Foster B."/>
            <person name="Roux S."/>
            <person name="Palaniappan K."/>
            <person name="Varghese N."/>
            <person name="Mukherjee S."/>
            <person name="Reddy T.B.K."/>
            <person name="Daum C."/>
            <person name="Copeland A."/>
            <person name="Chen I.A."/>
            <person name="Ivanova N.N."/>
            <person name="Kyrpides N.C."/>
            <person name="Shapiro N."/>
            <person name="Eloe-Fadrosh E.A."/>
            <person name="Pietrasiak N."/>
        </authorList>
    </citation>
    <scope>NUCLEOTIDE SEQUENCE</scope>
    <source>
        <strain evidence="1">HA4357-MV3</strain>
    </source>
</reference>